<evidence type="ECO:0000313" key="9">
    <source>
        <dbReference type="Proteomes" id="UP000249739"/>
    </source>
</evidence>
<comment type="caution">
    <text evidence="8">The sequence shown here is derived from an EMBL/GenBank/DDBJ whole genome shotgun (WGS) entry which is preliminary data.</text>
</comment>
<reference evidence="8 9" key="1">
    <citation type="submission" date="2017-08" db="EMBL/GenBank/DDBJ databases">
        <title>Infants hospitalized years apart are colonized by the same room-sourced microbial strains.</title>
        <authorList>
            <person name="Brooks B."/>
            <person name="Olm M.R."/>
            <person name="Firek B.A."/>
            <person name="Baker R."/>
            <person name="Thomas B.C."/>
            <person name="Morowitz M.J."/>
            <person name="Banfield J.F."/>
        </authorList>
    </citation>
    <scope>NUCLEOTIDE SEQUENCE [LARGE SCALE GENOMIC DNA]</scope>
    <source>
        <strain evidence="8">S2_006_000_R2_64</strain>
    </source>
</reference>
<evidence type="ECO:0000256" key="5">
    <source>
        <dbReference type="ARBA" id="ARBA00022989"/>
    </source>
</evidence>
<keyword evidence="4 7" id="KW-0812">Transmembrane</keyword>
<proteinExistence type="predicted"/>
<dbReference type="PANTHER" id="PTHR43549">
    <property type="entry name" value="MULTIDRUG RESISTANCE PROTEIN YPNP-RELATED"/>
    <property type="match status" value="1"/>
</dbReference>
<organism evidence="8 9">
    <name type="scientific">Micavibrio aeruginosavorus</name>
    <dbReference type="NCBI Taxonomy" id="349221"/>
    <lineage>
        <taxon>Bacteria</taxon>
        <taxon>Pseudomonadati</taxon>
        <taxon>Bdellovibrionota</taxon>
        <taxon>Bdellovibrionia</taxon>
        <taxon>Bdellovibrionales</taxon>
        <taxon>Pseudobdellovibrionaceae</taxon>
        <taxon>Micavibrio</taxon>
    </lineage>
</organism>
<evidence type="ECO:0000256" key="3">
    <source>
        <dbReference type="ARBA" id="ARBA00022475"/>
    </source>
</evidence>
<feature type="transmembrane region" description="Helical" evidence="7">
    <location>
        <begin position="105"/>
        <end position="127"/>
    </location>
</feature>
<dbReference type="PIRSF" id="PIRSF006603">
    <property type="entry name" value="DinF"/>
    <property type="match status" value="1"/>
</dbReference>
<evidence type="ECO:0000256" key="4">
    <source>
        <dbReference type="ARBA" id="ARBA00022692"/>
    </source>
</evidence>
<feature type="transmembrane region" description="Helical" evidence="7">
    <location>
        <begin position="406"/>
        <end position="424"/>
    </location>
</feature>
<keyword evidence="3" id="KW-1003">Cell membrane</keyword>
<dbReference type="GO" id="GO:0042910">
    <property type="term" value="F:xenobiotic transmembrane transporter activity"/>
    <property type="evidence" value="ECO:0007669"/>
    <property type="project" value="InterPro"/>
</dbReference>
<evidence type="ECO:0000256" key="1">
    <source>
        <dbReference type="ARBA" id="ARBA00004651"/>
    </source>
</evidence>
<dbReference type="InterPro" id="IPR048279">
    <property type="entry name" value="MdtK-like"/>
</dbReference>
<feature type="transmembrane region" description="Helical" evidence="7">
    <location>
        <begin position="178"/>
        <end position="201"/>
    </location>
</feature>
<sequence>MFKQRAMSKMHHYANKGDLTVGPIRKHLVRLTLPMVTSLFAMISFQLVNTFYISRLGTTELAAISFTFPITYIIFSLFLGFGIATSSVVSRLLGEKKPEDVRRIISHSLIMVFITSAIVAGAGLLFFDPLFRLIGAETALIPLIRDYMHLYFLGTFFICLPLVINASLRAAGDAKTPAIIITSAALANAVIDPVLIFGLLGFPRLELQGAAISTLLTSFIATLAGLYIMQKRGMISLGAFINFSQFKNSMQRILVIALPAGITSGLPSIVNSVILSLLAKSGEAPVAAFGVASRVEAFCFIIMMALASGMAPIIGQNWGADKIDRVRETIKDAILFCIFWSVFVAIILGIFANSFADLFSSDPAVQKYIVLYFLIVPFTYALSNIVNGWASAFNAMGKPQYSAGMLFLKLIILLIPALYIGYTAAGAEGVFISIALVNILTGITFHIFGWKYATAR</sequence>
<dbReference type="PANTHER" id="PTHR43549:SF3">
    <property type="entry name" value="MULTIDRUG RESISTANCE PROTEIN YPNP-RELATED"/>
    <property type="match status" value="1"/>
</dbReference>
<evidence type="ECO:0000256" key="7">
    <source>
        <dbReference type="SAM" id="Phobius"/>
    </source>
</evidence>
<feature type="transmembrane region" description="Helical" evidence="7">
    <location>
        <begin position="31"/>
        <end position="52"/>
    </location>
</feature>
<protein>
    <submittedName>
        <fullName evidence="8">MATE family efflux transporter</fullName>
    </submittedName>
</protein>
<evidence type="ECO:0000256" key="2">
    <source>
        <dbReference type="ARBA" id="ARBA00022448"/>
    </source>
</evidence>
<gene>
    <name evidence="8" type="ORF">DI586_00950</name>
</gene>
<feature type="transmembrane region" description="Helical" evidence="7">
    <location>
        <begin position="430"/>
        <end position="450"/>
    </location>
</feature>
<feature type="transmembrane region" description="Helical" evidence="7">
    <location>
        <begin position="333"/>
        <end position="356"/>
    </location>
</feature>
<dbReference type="GO" id="GO:0015297">
    <property type="term" value="F:antiporter activity"/>
    <property type="evidence" value="ECO:0007669"/>
    <property type="project" value="InterPro"/>
</dbReference>
<evidence type="ECO:0000313" key="8">
    <source>
        <dbReference type="EMBL" id="PZP57278.1"/>
    </source>
</evidence>
<accession>A0A2W5FQK1</accession>
<feature type="transmembrane region" description="Helical" evidence="7">
    <location>
        <begin position="368"/>
        <end position="386"/>
    </location>
</feature>
<keyword evidence="6 7" id="KW-0472">Membrane</keyword>
<feature type="transmembrane region" description="Helical" evidence="7">
    <location>
        <begin position="291"/>
        <end position="313"/>
    </location>
</feature>
<dbReference type="InterPro" id="IPR052031">
    <property type="entry name" value="Membrane_Transporter-Flippase"/>
</dbReference>
<dbReference type="GO" id="GO:0005886">
    <property type="term" value="C:plasma membrane"/>
    <property type="evidence" value="ECO:0007669"/>
    <property type="project" value="UniProtKB-SubCell"/>
</dbReference>
<keyword evidence="2" id="KW-0813">Transport</keyword>
<dbReference type="Pfam" id="PF01554">
    <property type="entry name" value="MatE"/>
    <property type="match status" value="2"/>
</dbReference>
<feature type="transmembrane region" description="Helical" evidence="7">
    <location>
        <begin position="207"/>
        <end position="228"/>
    </location>
</feature>
<feature type="transmembrane region" description="Helical" evidence="7">
    <location>
        <begin position="72"/>
        <end position="93"/>
    </location>
</feature>
<dbReference type="Proteomes" id="UP000249739">
    <property type="component" value="Unassembled WGS sequence"/>
</dbReference>
<feature type="transmembrane region" description="Helical" evidence="7">
    <location>
        <begin position="253"/>
        <end position="279"/>
    </location>
</feature>
<dbReference type="InterPro" id="IPR002528">
    <property type="entry name" value="MATE_fam"/>
</dbReference>
<evidence type="ECO:0000256" key="6">
    <source>
        <dbReference type="ARBA" id="ARBA00023136"/>
    </source>
</evidence>
<dbReference type="EMBL" id="QFOT01000004">
    <property type="protein sequence ID" value="PZP57278.1"/>
    <property type="molecule type" value="Genomic_DNA"/>
</dbReference>
<feature type="transmembrane region" description="Helical" evidence="7">
    <location>
        <begin position="147"/>
        <end position="166"/>
    </location>
</feature>
<name>A0A2W5FQK1_9BACT</name>
<comment type="subcellular location">
    <subcellularLocation>
        <location evidence="1">Cell membrane</location>
        <topology evidence="1">Multi-pass membrane protein</topology>
    </subcellularLocation>
</comment>
<keyword evidence="5 7" id="KW-1133">Transmembrane helix</keyword>
<dbReference type="AlphaFoldDB" id="A0A2W5FQK1"/>
<dbReference type="NCBIfam" id="TIGR00797">
    <property type="entry name" value="matE"/>
    <property type="match status" value="1"/>
</dbReference>